<sequence length="35" mass="4113">MWGGSLFLISLIFLFSCIFFMLFSCLLILVLTLFY</sequence>
<proteinExistence type="predicted"/>
<keyword evidence="1" id="KW-0472">Membrane</keyword>
<keyword evidence="1" id="KW-1133">Transmembrane helix</keyword>
<dbReference type="EMBL" id="ASYV01000193">
    <property type="protein sequence ID" value="EQD91614.1"/>
    <property type="molecule type" value="Genomic_DNA"/>
</dbReference>
<comment type="caution">
    <text evidence="2">The sequence shown here is derived from an EMBL/GenBank/DDBJ whole genome shotgun (WGS) entry which is preliminary data.</text>
</comment>
<reference evidence="2 3" key="1">
    <citation type="journal article" date="2013" name="Genome Announc.">
        <title>Draft Genome Sequences of Helicobacter pylori Strains Isolated from Regions of Low and High Gastric Cancer Risk in Colombia.</title>
        <authorList>
            <person name="Sheh A."/>
            <person name="Piazuelo M.B."/>
            <person name="Wilson K.T."/>
            <person name="Correa P."/>
            <person name="Fox J.G."/>
        </authorList>
    </citation>
    <scope>NUCLEOTIDE SEQUENCE [LARGE SCALE GENOMIC DNA]</scope>
    <source>
        <strain evidence="2 3">PZ5080</strain>
    </source>
</reference>
<evidence type="ECO:0000256" key="1">
    <source>
        <dbReference type="SAM" id="Phobius"/>
    </source>
</evidence>
<dbReference type="Proteomes" id="UP000015663">
    <property type="component" value="Unassembled WGS sequence"/>
</dbReference>
<name>T2SJJ1_HELPX</name>
<gene>
    <name evidence="2" type="ORF">L934_01335</name>
</gene>
<protein>
    <submittedName>
        <fullName evidence="2">Uncharacterized protein</fullName>
    </submittedName>
</protein>
<feature type="transmembrane region" description="Helical" evidence="1">
    <location>
        <begin position="6"/>
        <end position="34"/>
    </location>
</feature>
<organism evidence="2 3">
    <name type="scientific">Helicobacter pylori PZ5080</name>
    <dbReference type="NCBI Taxonomy" id="1337394"/>
    <lineage>
        <taxon>Bacteria</taxon>
        <taxon>Pseudomonadati</taxon>
        <taxon>Campylobacterota</taxon>
        <taxon>Epsilonproteobacteria</taxon>
        <taxon>Campylobacterales</taxon>
        <taxon>Helicobacteraceae</taxon>
        <taxon>Helicobacter</taxon>
    </lineage>
</organism>
<evidence type="ECO:0000313" key="3">
    <source>
        <dbReference type="Proteomes" id="UP000015663"/>
    </source>
</evidence>
<dbReference type="AlphaFoldDB" id="T2SJJ1"/>
<accession>T2SJJ1</accession>
<evidence type="ECO:0000313" key="2">
    <source>
        <dbReference type="EMBL" id="EQD91614.1"/>
    </source>
</evidence>
<keyword evidence="1" id="KW-0812">Transmembrane</keyword>